<comment type="caution">
    <text evidence="4">The sequence shown here is derived from an EMBL/GenBank/DDBJ whole genome shotgun (WGS) entry which is preliminary data.</text>
</comment>
<dbReference type="RefSeq" id="WP_107727935.1">
    <property type="nucleotide sequence ID" value="NZ_PZZP01000002.1"/>
</dbReference>
<dbReference type="SUPFAM" id="SSF53474">
    <property type="entry name" value="alpha/beta-Hydrolases"/>
    <property type="match status" value="1"/>
</dbReference>
<feature type="binding site" evidence="2">
    <location>
        <position position="96"/>
    </location>
    <ligand>
        <name>substrate</name>
    </ligand>
</feature>
<dbReference type="InterPro" id="IPR012354">
    <property type="entry name" value="Esterase_lipase"/>
</dbReference>
<dbReference type="EMBL" id="PZZP01000002">
    <property type="protein sequence ID" value="PTM56610.1"/>
    <property type="molecule type" value="Genomic_DNA"/>
</dbReference>
<dbReference type="Pfam" id="PF12146">
    <property type="entry name" value="Hydrolase_4"/>
    <property type="match status" value="1"/>
</dbReference>
<dbReference type="InterPro" id="IPR051044">
    <property type="entry name" value="MAG_DAG_Lipase"/>
</dbReference>
<feature type="active site" description="Charge relay system" evidence="1">
    <location>
        <position position="194"/>
    </location>
</feature>
<dbReference type="Gene3D" id="3.40.50.1820">
    <property type="entry name" value="alpha/beta hydrolase"/>
    <property type="match status" value="1"/>
</dbReference>
<feature type="active site" description="Charge relay system" evidence="1">
    <location>
        <position position="224"/>
    </location>
</feature>
<evidence type="ECO:0000256" key="1">
    <source>
        <dbReference type="PIRSR" id="PIRSR017388-1"/>
    </source>
</evidence>
<gene>
    <name evidence="4" type="ORF">C8J48_2934</name>
</gene>
<proteinExistence type="predicted"/>
<dbReference type="Proteomes" id="UP000241639">
    <property type="component" value="Unassembled WGS sequence"/>
</dbReference>
<protein>
    <submittedName>
        <fullName evidence="4">Carboxylesterase</fullName>
    </submittedName>
</protein>
<accession>A0A2T4Z3Z2</accession>
<feature type="binding site" evidence="2">
    <location>
        <position position="26"/>
    </location>
    <ligand>
        <name>substrate</name>
    </ligand>
</feature>
<dbReference type="PIRSF" id="PIRSF017388">
    <property type="entry name" value="Esterase_lipase"/>
    <property type="match status" value="1"/>
</dbReference>
<evidence type="ECO:0000313" key="4">
    <source>
        <dbReference type="EMBL" id="PTM56610.1"/>
    </source>
</evidence>
<keyword evidence="5" id="KW-1185">Reference proteome</keyword>
<dbReference type="AlphaFoldDB" id="A0A2T4Z3Z2"/>
<evidence type="ECO:0000313" key="5">
    <source>
        <dbReference type="Proteomes" id="UP000241639"/>
    </source>
</evidence>
<organism evidence="4 5">
    <name type="scientific">Desmospora activa DSM 45169</name>
    <dbReference type="NCBI Taxonomy" id="1121389"/>
    <lineage>
        <taxon>Bacteria</taxon>
        <taxon>Bacillati</taxon>
        <taxon>Bacillota</taxon>
        <taxon>Bacilli</taxon>
        <taxon>Bacillales</taxon>
        <taxon>Thermoactinomycetaceae</taxon>
        <taxon>Desmospora</taxon>
    </lineage>
</organism>
<reference evidence="4 5" key="1">
    <citation type="submission" date="2018-04" db="EMBL/GenBank/DDBJ databases">
        <title>Genomic Encyclopedia of Archaeal and Bacterial Type Strains, Phase II (KMG-II): from individual species to whole genera.</title>
        <authorList>
            <person name="Goeker M."/>
        </authorList>
    </citation>
    <scope>NUCLEOTIDE SEQUENCE [LARGE SCALE GENOMIC DNA]</scope>
    <source>
        <strain evidence="4 5">DSM 45169</strain>
    </source>
</reference>
<evidence type="ECO:0000256" key="2">
    <source>
        <dbReference type="PIRSR" id="PIRSR017388-2"/>
    </source>
</evidence>
<feature type="active site" description="Nucleophile" evidence="1">
    <location>
        <position position="95"/>
    </location>
</feature>
<dbReference type="OrthoDB" id="9800213at2"/>
<dbReference type="PANTHER" id="PTHR11614">
    <property type="entry name" value="PHOSPHOLIPASE-RELATED"/>
    <property type="match status" value="1"/>
</dbReference>
<dbReference type="InterPro" id="IPR022742">
    <property type="entry name" value="Hydrolase_4"/>
</dbReference>
<sequence length="264" mass="29943">MKIQRRSPEPFFYPGSTTGILLIHGFTGTPSELRPLGEALRQQGYTVHAPLLPGHGTTPEELANTTWPDWWNAVRDAYQRLRAEGCERVVAVGLSMGGILALNLAREEKLDGVTSLSAPIWLQDKRASFAGTVRWVMPYHKRGGEKPPHIEQHIVPYDRTPLKSIANLIQLIRYMRKRLHEVKVPALIVQGKQDETVIPRSASFIYETIASADKEIHWYEKSSHIITLDKERERLFQDIHNFVSRVIATGKRGVSKEGKEFTCD</sequence>
<name>A0A2T4Z3Z2_9BACL</name>
<feature type="domain" description="Serine aminopeptidase S33" evidence="3">
    <location>
        <begin position="20"/>
        <end position="231"/>
    </location>
</feature>
<dbReference type="InterPro" id="IPR029058">
    <property type="entry name" value="AB_hydrolase_fold"/>
</dbReference>
<dbReference type="GO" id="GO:0052689">
    <property type="term" value="F:carboxylic ester hydrolase activity"/>
    <property type="evidence" value="ECO:0007669"/>
    <property type="project" value="InterPro"/>
</dbReference>
<evidence type="ECO:0000259" key="3">
    <source>
        <dbReference type="Pfam" id="PF12146"/>
    </source>
</evidence>